<organism evidence="2 3">
    <name type="scientific">Amycolatopsis arida</name>
    <dbReference type="NCBI Taxonomy" id="587909"/>
    <lineage>
        <taxon>Bacteria</taxon>
        <taxon>Bacillati</taxon>
        <taxon>Actinomycetota</taxon>
        <taxon>Actinomycetes</taxon>
        <taxon>Pseudonocardiales</taxon>
        <taxon>Pseudonocardiaceae</taxon>
        <taxon>Amycolatopsis</taxon>
    </lineage>
</organism>
<keyword evidence="3" id="KW-1185">Reference proteome</keyword>
<accession>A0A1I5YGJ8</accession>
<protein>
    <recommendedName>
        <fullName evidence="1">DUF5753 domain-containing protein</fullName>
    </recommendedName>
</protein>
<evidence type="ECO:0000259" key="1">
    <source>
        <dbReference type="Pfam" id="PF19054"/>
    </source>
</evidence>
<gene>
    <name evidence="2" type="ORF">SAMN05421810_107143</name>
</gene>
<name>A0A1I5YGJ8_9PSEU</name>
<feature type="domain" description="DUF5753" evidence="1">
    <location>
        <begin position="3"/>
        <end position="71"/>
    </location>
</feature>
<reference evidence="3" key="1">
    <citation type="submission" date="2016-10" db="EMBL/GenBank/DDBJ databases">
        <authorList>
            <person name="Varghese N."/>
            <person name="Submissions S."/>
        </authorList>
    </citation>
    <scope>NUCLEOTIDE SEQUENCE [LARGE SCALE GENOMIC DNA]</scope>
    <source>
        <strain evidence="3">CGMCC 4.5579</strain>
    </source>
</reference>
<dbReference type="AlphaFoldDB" id="A0A1I5YGJ8"/>
<dbReference type="EMBL" id="FOWW01000007">
    <property type="protein sequence ID" value="SFQ43315.1"/>
    <property type="molecule type" value="Genomic_DNA"/>
</dbReference>
<proteinExistence type="predicted"/>
<dbReference type="InterPro" id="IPR043917">
    <property type="entry name" value="DUF5753"/>
</dbReference>
<dbReference type="Proteomes" id="UP000198727">
    <property type="component" value="Unassembled WGS sequence"/>
</dbReference>
<evidence type="ECO:0000313" key="3">
    <source>
        <dbReference type="Proteomes" id="UP000198727"/>
    </source>
</evidence>
<dbReference type="STRING" id="587909.SAMN05421810_107143"/>
<dbReference type="Pfam" id="PF19054">
    <property type="entry name" value="DUF5753"/>
    <property type="match status" value="1"/>
</dbReference>
<sequence>MHRVRVLPRSAGPYSGLCQEFTLLRFRDDRPVVYTDCMTNSVLIEKPFDVEHYERILAKCAKAALDERQSQE</sequence>
<evidence type="ECO:0000313" key="2">
    <source>
        <dbReference type="EMBL" id="SFQ43315.1"/>
    </source>
</evidence>